<keyword evidence="12" id="KW-1185">Reference proteome</keyword>
<evidence type="ECO:0000313" key="12">
    <source>
        <dbReference type="Proteomes" id="UP000291144"/>
    </source>
</evidence>
<feature type="region of interest" description="Disordered" evidence="7">
    <location>
        <begin position="1"/>
        <end position="23"/>
    </location>
</feature>
<dbReference type="PANTHER" id="PTHR24221:SF654">
    <property type="entry name" value="ATP-BINDING CASSETTE SUB-FAMILY B MEMBER 6"/>
    <property type="match status" value="1"/>
</dbReference>
<organism evidence="11 12">
    <name type="scientific">Kribbella pittospori</name>
    <dbReference type="NCBI Taxonomy" id="722689"/>
    <lineage>
        <taxon>Bacteria</taxon>
        <taxon>Bacillati</taxon>
        <taxon>Actinomycetota</taxon>
        <taxon>Actinomycetes</taxon>
        <taxon>Propionibacteriales</taxon>
        <taxon>Kribbellaceae</taxon>
        <taxon>Kribbella</taxon>
    </lineage>
</organism>
<dbReference type="GO" id="GO:0005886">
    <property type="term" value="C:plasma membrane"/>
    <property type="evidence" value="ECO:0007669"/>
    <property type="project" value="UniProtKB-SubCell"/>
</dbReference>
<evidence type="ECO:0000256" key="7">
    <source>
        <dbReference type="SAM" id="MobiDB-lite"/>
    </source>
</evidence>
<evidence type="ECO:0000256" key="2">
    <source>
        <dbReference type="ARBA" id="ARBA00022692"/>
    </source>
</evidence>
<feature type="region of interest" description="Disordered" evidence="7">
    <location>
        <begin position="581"/>
        <end position="624"/>
    </location>
</feature>
<proteinExistence type="predicted"/>
<dbReference type="Gene3D" id="1.20.1560.10">
    <property type="entry name" value="ABC transporter type 1, transmembrane domain"/>
    <property type="match status" value="2"/>
</dbReference>
<feature type="transmembrane region" description="Helical" evidence="8">
    <location>
        <begin position="677"/>
        <end position="697"/>
    </location>
</feature>
<sequence>MTDLLAPPPARTMAPPPPADPARRVDWRRLRGPASALALAAAAVASLGSTLGSVVAGHLAAQPSWRLVGLLMLCVVGGAVISSFGKIIWVGVSDRVEGRLREDVLQAALRQPLAVLNEQAVGEILDRVDDDSHEVGTLLRSQLWTLAGTLFGTIPMWIVAGVTWWPSAVLFPVLAVIIWYAVHKLLPEVARRKVIEEMAWTDHTAVLEEGIAGRDDLRTSLGQAHVLVRVARLSAAVHETFSSRVTVDSRIARRTGVLLHGLLAAIGVAGIALAVDSHLTVARLVTLFLVTSTFVGQIAMLANNLPGLQAGLGAITRLRQMLAAEPEPEGGSDLPLDGPVDLEIRDLDFSYTEGTFALRDINLRVRNGQTIALVGRTGSGKSTLASLISRAVEPPPRSVFLAGHDVGDLDLQKLRAAVGVVTQRTEILAGSLAENIALFNDDLPRPVIEAAVVELGLGDWVAGLPDGLDTLLGPGGTSLSAGEEQLVAFARLLVRDVRVVILDEATARMDPLTERLVIAASDRLLSGRTGVLIAHRLSTIARAPLVAVLDHGRVVQHGVRAELAVSPGPFRELLLAGGSGPTYDAQDHHHDPDPDRGIDAPGEAVGGRRRIGEPPEPAEVGTGPSLARGVAHTLLIRPEWSVVGALLFLFAGLTGAQGAVTGLVWGHVVEALRHGRAPWWLAVALVATLLTAPLLMAEGLRRYPRRWAEVMLRTRMSVLFGQTRQHRLTRTPPGEVVARSMDADRIAVYGDRWVDFINGMVITVVTALLGGTWLAGAVLLAVMVSSALASTIGRPVAGRSAAAASAARARFGRVLVSALDAGRTIKLSAATSQVHTHLQHVDSGRVSAAVREHRVQACLDGIPVVMVQLGVVSAWAAYRGNIWSLATALLVANAVNGFDYFGRVASTVVTDAPGTRAWQAETSRFAGGTDLMDLPPGVDLVAGIAPGPEPVPRTRLRRLELADLSAIHDDGTIGVSGVDLTVEAGELVLLVGQVGSGKSSLLSALAGLIDHRGLIRWNGELIDDPQLFLRPGQVAHVAQVPRVLSGSFADNVRLGHARAFEGPVAGALLDTDVATAGGMDALVGHRGVRLSGGQVQRLALARALATDAELLLADDVSSALDATTEIELWKTLRERRATVIGATSKRAALVQADRVVVLVDGDVAAVGPWSELSPRWSHLAG</sequence>
<dbReference type="OrthoDB" id="9806127at2"/>
<dbReference type="GO" id="GO:0034040">
    <property type="term" value="F:ATPase-coupled lipid transmembrane transporter activity"/>
    <property type="evidence" value="ECO:0007669"/>
    <property type="project" value="TreeGrafter"/>
</dbReference>
<evidence type="ECO:0000256" key="3">
    <source>
        <dbReference type="ARBA" id="ARBA00022741"/>
    </source>
</evidence>
<dbReference type="SUPFAM" id="SSF52540">
    <property type="entry name" value="P-loop containing nucleoside triphosphate hydrolases"/>
    <property type="match status" value="2"/>
</dbReference>
<feature type="compositionally biased region" description="Basic and acidic residues" evidence="7">
    <location>
        <begin position="585"/>
        <end position="598"/>
    </location>
</feature>
<evidence type="ECO:0000259" key="9">
    <source>
        <dbReference type="PROSITE" id="PS50893"/>
    </source>
</evidence>
<dbReference type="AlphaFoldDB" id="A0A4R0KKL9"/>
<feature type="transmembrane region" description="Helical" evidence="8">
    <location>
        <begin position="642"/>
        <end position="665"/>
    </location>
</feature>
<evidence type="ECO:0000256" key="6">
    <source>
        <dbReference type="ARBA" id="ARBA00023136"/>
    </source>
</evidence>
<evidence type="ECO:0000256" key="8">
    <source>
        <dbReference type="SAM" id="Phobius"/>
    </source>
</evidence>
<keyword evidence="4 11" id="KW-0067">ATP-binding</keyword>
<feature type="transmembrane region" description="Helical" evidence="8">
    <location>
        <begin position="281"/>
        <end position="302"/>
    </location>
</feature>
<protein>
    <submittedName>
        <fullName evidence="11">ABC transporter ATP-binding protein</fullName>
    </submittedName>
</protein>
<dbReference type="InterPro" id="IPR027417">
    <property type="entry name" value="P-loop_NTPase"/>
</dbReference>
<dbReference type="EMBL" id="SJKB01000005">
    <property type="protein sequence ID" value="TCC61221.1"/>
    <property type="molecule type" value="Genomic_DNA"/>
</dbReference>
<feature type="domain" description="ABC transporter" evidence="9">
    <location>
        <begin position="959"/>
        <end position="1180"/>
    </location>
</feature>
<evidence type="ECO:0000256" key="1">
    <source>
        <dbReference type="ARBA" id="ARBA00004651"/>
    </source>
</evidence>
<dbReference type="InterPro" id="IPR011527">
    <property type="entry name" value="ABC1_TM_dom"/>
</dbReference>
<dbReference type="RefSeq" id="WP_131357508.1">
    <property type="nucleotide sequence ID" value="NZ_SJKB01000005.1"/>
</dbReference>
<dbReference type="InterPro" id="IPR036640">
    <property type="entry name" value="ABC1_TM_sf"/>
</dbReference>
<keyword evidence="3" id="KW-0547">Nucleotide-binding</keyword>
<comment type="caution">
    <text evidence="11">The sequence shown here is derived from an EMBL/GenBank/DDBJ whole genome shotgun (WGS) entry which is preliminary data.</text>
</comment>
<dbReference type="Pfam" id="PF00005">
    <property type="entry name" value="ABC_tran"/>
    <property type="match status" value="2"/>
</dbReference>
<dbReference type="Proteomes" id="UP000291144">
    <property type="component" value="Unassembled WGS sequence"/>
</dbReference>
<feature type="compositionally biased region" description="Pro residues" evidence="7">
    <location>
        <begin position="1"/>
        <end position="20"/>
    </location>
</feature>
<accession>A0A4R0KKL9</accession>
<evidence type="ECO:0000256" key="5">
    <source>
        <dbReference type="ARBA" id="ARBA00022989"/>
    </source>
</evidence>
<feature type="transmembrane region" description="Helical" evidence="8">
    <location>
        <begin position="761"/>
        <end position="784"/>
    </location>
</feature>
<keyword evidence="6 8" id="KW-0472">Membrane</keyword>
<dbReference type="CDD" id="cd03228">
    <property type="entry name" value="ABCC_MRP_Like"/>
    <property type="match status" value="1"/>
</dbReference>
<dbReference type="Gene3D" id="3.40.50.300">
    <property type="entry name" value="P-loop containing nucleotide triphosphate hydrolases"/>
    <property type="match status" value="2"/>
</dbReference>
<evidence type="ECO:0000256" key="4">
    <source>
        <dbReference type="ARBA" id="ARBA00022840"/>
    </source>
</evidence>
<reference evidence="11 12" key="1">
    <citation type="submission" date="2019-02" db="EMBL/GenBank/DDBJ databases">
        <title>Kribbella capetownensis sp. nov. and Kribbella speibonae sp. nov., isolated from soil.</title>
        <authorList>
            <person name="Curtis S.M."/>
            <person name="Norton I."/>
            <person name="Everest G.J."/>
            <person name="Meyers P.R."/>
        </authorList>
    </citation>
    <scope>NUCLEOTIDE SEQUENCE [LARGE SCALE GENOMIC DNA]</scope>
    <source>
        <strain evidence="11 12">NRRL B-24813</strain>
    </source>
</reference>
<feature type="domain" description="ABC transporter" evidence="9">
    <location>
        <begin position="342"/>
        <end position="576"/>
    </location>
</feature>
<comment type="subcellular location">
    <subcellularLocation>
        <location evidence="1">Cell membrane</location>
        <topology evidence="1">Multi-pass membrane protein</topology>
    </subcellularLocation>
</comment>
<dbReference type="InterPro" id="IPR003439">
    <property type="entry name" value="ABC_transporter-like_ATP-bd"/>
</dbReference>
<feature type="transmembrane region" description="Helical" evidence="8">
    <location>
        <begin position="67"/>
        <end position="92"/>
    </location>
</feature>
<dbReference type="SMART" id="SM00382">
    <property type="entry name" value="AAA"/>
    <property type="match status" value="2"/>
</dbReference>
<dbReference type="PROSITE" id="PS50929">
    <property type="entry name" value="ABC_TM1F"/>
    <property type="match status" value="1"/>
</dbReference>
<dbReference type="Pfam" id="PF00664">
    <property type="entry name" value="ABC_membrane"/>
    <property type="match status" value="1"/>
</dbReference>
<name>A0A4R0KKL9_9ACTN</name>
<dbReference type="GO" id="GO:0016887">
    <property type="term" value="F:ATP hydrolysis activity"/>
    <property type="evidence" value="ECO:0007669"/>
    <property type="project" value="InterPro"/>
</dbReference>
<feature type="transmembrane region" description="Helical" evidence="8">
    <location>
        <begin position="164"/>
        <end position="182"/>
    </location>
</feature>
<feature type="transmembrane region" description="Helical" evidence="8">
    <location>
        <begin position="37"/>
        <end position="61"/>
    </location>
</feature>
<dbReference type="PANTHER" id="PTHR24221">
    <property type="entry name" value="ATP-BINDING CASSETTE SUB-FAMILY B"/>
    <property type="match status" value="1"/>
</dbReference>
<dbReference type="InterPro" id="IPR039421">
    <property type="entry name" value="Type_1_exporter"/>
</dbReference>
<dbReference type="SUPFAM" id="SSF90123">
    <property type="entry name" value="ABC transporter transmembrane region"/>
    <property type="match status" value="2"/>
</dbReference>
<feature type="transmembrane region" description="Helical" evidence="8">
    <location>
        <begin position="257"/>
        <end position="275"/>
    </location>
</feature>
<gene>
    <name evidence="11" type="ORF">E0H73_18430</name>
</gene>
<evidence type="ECO:0000313" key="11">
    <source>
        <dbReference type="EMBL" id="TCC61221.1"/>
    </source>
</evidence>
<dbReference type="InterPro" id="IPR003593">
    <property type="entry name" value="AAA+_ATPase"/>
</dbReference>
<keyword evidence="5 8" id="KW-1133">Transmembrane helix</keyword>
<keyword evidence="2 8" id="KW-0812">Transmembrane</keyword>
<dbReference type="GO" id="GO:0005524">
    <property type="term" value="F:ATP binding"/>
    <property type="evidence" value="ECO:0007669"/>
    <property type="project" value="UniProtKB-KW"/>
</dbReference>
<dbReference type="PROSITE" id="PS50893">
    <property type="entry name" value="ABC_TRANSPORTER_2"/>
    <property type="match status" value="2"/>
</dbReference>
<feature type="domain" description="ABC transmembrane type-1" evidence="10">
    <location>
        <begin position="36"/>
        <end position="310"/>
    </location>
</feature>
<dbReference type="GO" id="GO:0140359">
    <property type="term" value="F:ABC-type transporter activity"/>
    <property type="evidence" value="ECO:0007669"/>
    <property type="project" value="InterPro"/>
</dbReference>
<evidence type="ECO:0000259" key="10">
    <source>
        <dbReference type="PROSITE" id="PS50929"/>
    </source>
</evidence>